<evidence type="ECO:0000256" key="2">
    <source>
        <dbReference type="ARBA" id="ARBA00006171"/>
    </source>
</evidence>
<dbReference type="GO" id="GO:0046872">
    <property type="term" value="F:metal ion binding"/>
    <property type="evidence" value="ECO:0007669"/>
    <property type="project" value="UniProtKB-KW"/>
</dbReference>
<dbReference type="PANTHER" id="PTHR46193:SF10">
    <property type="entry name" value="6-PHOSPHOGLUCONATE PHOSPHATASE"/>
    <property type="match status" value="1"/>
</dbReference>
<keyword evidence="3" id="KW-0479">Metal-binding</keyword>
<dbReference type="SFLD" id="SFLDS00003">
    <property type="entry name" value="Haloacid_Dehalogenase"/>
    <property type="match status" value="1"/>
</dbReference>
<dbReference type="SFLD" id="SFLDG01135">
    <property type="entry name" value="C1.5.6:_HAD__Beta-PGM__Phospha"/>
    <property type="match status" value="1"/>
</dbReference>
<comment type="cofactor">
    <cofactor evidence="1">
        <name>Mg(2+)</name>
        <dbReference type="ChEBI" id="CHEBI:18420"/>
    </cofactor>
</comment>
<dbReference type="PANTHER" id="PTHR46193">
    <property type="entry name" value="6-PHOSPHOGLUCONATE PHOSPHATASE"/>
    <property type="match status" value="1"/>
</dbReference>
<dbReference type="Gene3D" id="1.10.150.240">
    <property type="entry name" value="Putative phosphatase, domain 2"/>
    <property type="match status" value="1"/>
</dbReference>
<organism evidence="5">
    <name type="scientific">Ralstonia solanacearum</name>
    <name type="common">Pseudomonas solanacearum</name>
    <dbReference type="NCBI Taxonomy" id="305"/>
    <lineage>
        <taxon>Bacteria</taxon>
        <taxon>Pseudomonadati</taxon>
        <taxon>Pseudomonadota</taxon>
        <taxon>Betaproteobacteria</taxon>
        <taxon>Burkholderiales</taxon>
        <taxon>Burkholderiaceae</taxon>
        <taxon>Ralstonia</taxon>
        <taxon>Ralstonia solanacearum species complex</taxon>
    </lineage>
</organism>
<keyword evidence="4" id="KW-0460">Magnesium</keyword>
<sequence length="229" mass="24520">MTEVSHLAPAGHRFDAILFDCDGVLVDSEPLVNRLIWQMLNELGIDISLEDSTRRFLGKAIREELDAIAAMRGAPLPAGWLSTFHARRNALLEAEVQAVPHVTQAIEALSALGLPMAVASGADRLKVELQLNRTGLIHRFQPTDARIFSATEVERSKPAPDVYLLAARRLGVAPSRCVVIEDSPTGVTAGHTAGMTVLAYAGRNAPGPLIAAGAAHTFTDMRHLPALLA</sequence>
<gene>
    <name evidence="5" type="ORF">RUN39_v1_70072</name>
</gene>
<dbReference type="SUPFAM" id="SSF56784">
    <property type="entry name" value="HAD-like"/>
    <property type="match status" value="1"/>
</dbReference>
<dbReference type="InterPro" id="IPR006439">
    <property type="entry name" value="HAD-SF_hydro_IA"/>
</dbReference>
<dbReference type="InterPro" id="IPR023198">
    <property type="entry name" value="PGP-like_dom2"/>
</dbReference>
<comment type="similarity">
    <text evidence="2">Belongs to the HAD-like hydrolase superfamily. CbbY/CbbZ/Gph/YieH family.</text>
</comment>
<dbReference type="InterPro" id="IPR051600">
    <property type="entry name" value="Beta-PGM-like"/>
</dbReference>
<dbReference type="EMBL" id="LN899819">
    <property type="protein sequence ID" value="CUV11204.1"/>
    <property type="molecule type" value="Genomic_DNA"/>
</dbReference>
<dbReference type="PATRIC" id="fig|305.106.peg.1514"/>
<evidence type="ECO:0000313" key="5">
    <source>
        <dbReference type="EMBL" id="CUV11204.1"/>
    </source>
</evidence>
<proteinExistence type="inferred from homology"/>
<evidence type="ECO:0000256" key="1">
    <source>
        <dbReference type="ARBA" id="ARBA00001946"/>
    </source>
</evidence>
<reference evidence="5" key="1">
    <citation type="submission" date="2015-10" db="EMBL/GenBank/DDBJ databases">
        <authorList>
            <person name="Gilbert D.G."/>
        </authorList>
    </citation>
    <scope>NUCLEOTIDE SEQUENCE</scope>
    <source>
        <strain evidence="5">Phyl III-seqv23</strain>
    </source>
</reference>
<evidence type="ECO:0000256" key="4">
    <source>
        <dbReference type="ARBA" id="ARBA00022842"/>
    </source>
</evidence>
<dbReference type="InterPro" id="IPR023214">
    <property type="entry name" value="HAD_sf"/>
</dbReference>
<dbReference type="CDD" id="cd07526">
    <property type="entry name" value="HAD_BPGM_like"/>
    <property type="match status" value="1"/>
</dbReference>
<dbReference type="GO" id="GO:0016787">
    <property type="term" value="F:hydrolase activity"/>
    <property type="evidence" value="ECO:0007669"/>
    <property type="project" value="UniProtKB-KW"/>
</dbReference>
<keyword evidence="5" id="KW-0378">Hydrolase</keyword>
<dbReference type="AlphaFoldDB" id="A0A0S4TMC8"/>
<name>A0A0S4TMC8_RALSL</name>
<dbReference type="Pfam" id="PF00702">
    <property type="entry name" value="Hydrolase"/>
    <property type="match status" value="1"/>
</dbReference>
<accession>A0A0S4TMC8</accession>
<dbReference type="Gene3D" id="3.40.50.1000">
    <property type="entry name" value="HAD superfamily/HAD-like"/>
    <property type="match status" value="1"/>
</dbReference>
<dbReference type="NCBIfam" id="TIGR01509">
    <property type="entry name" value="HAD-SF-IA-v3"/>
    <property type="match status" value="1"/>
</dbReference>
<dbReference type="InterPro" id="IPR036412">
    <property type="entry name" value="HAD-like_sf"/>
</dbReference>
<dbReference type="SFLD" id="SFLDG01129">
    <property type="entry name" value="C1.5:_HAD__Beta-PGM__Phosphata"/>
    <property type="match status" value="1"/>
</dbReference>
<protein>
    <submittedName>
        <fullName evidence="5">Putative hydrolase protein</fullName>
    </submittedName>
</protein>
<evidence type="ECO:0000256" key="3">
    <source>
        <dbReference type="ARBA" id="ARBA00022723"/>
    </source>
</evidence>